<accession>A0AAV4QH56</accession>
<evidence type="ECO:0000256" key="1">
    <source>
        <dbReference type="SAM" id="Coils"/>
    </source>
</evidence>
<dbReference type="Proteomes" id="UP001054837">
    <property type="component" value="Unassembled WGS sequence"/>
</dbReference>
<keyword evidence="3" id="KW-1185">Reference proteome</keyword>
<feature type="coiled-coil region" evidence="1">
    <location>
        <begin position="245"/>
        <end position="279"/>
    </location>
</feature>
<protein>
    <submittedName>
        <fullName evidence="2">Dynein regulatory complex subunit 4</fullName>
    </submittedName>
</protein>
<reference evidence="2 3" key="1">
    <citation type="submission" date="2021-06" db="EMBL/GenBank/DDBJ databases">
        <title>Caerostris darwini draft genome.</title>
        <authorList>
            <person name="Kono N."/>
            <person name="Arakawa K."/>
        </authorList>
    </citation>
    <scope>NUCLEOTIDE SEQUENCE [LARGE SCALE GENOMIC DNA]</scope>
</reference>
<comment type="caution">
    <text evidence="2">The sequence shown here is derived from an EMBL/GenBank/DDBJ whole genome shotgun (WGS) entry which is preliminary data.</text>
</comment>
<evidence type="ECO:0000313" key="2">
    <source>
        <dbReference type="EMBL" id="GIY08674.1"/>
    </source>
</evidence>
<name>A0AAV4QH56_9ARAC</name>
<proteinExistence type="predicted"/>
<sequence length="380" mass="44675">MPPKKDAKKKVEEAPIGYNVAVMSTAELKQYAHSLEKEIETMRGYCSFFQKSEDELADINRKRQSELKQKTESILEKDLEMEKLRLDVENNIKERRHCPKYYEFANEEKVDRQASETASKLEESLRQHQDEQLRMKLDMLDRELELEAETKKIQIARKAATENNNKKLQDMDNHERNLLESSIEAFVATLEKGREINRLAMKTIQGEALEGRRKAEREFRNVCFSYKHKLKDYYKQITKQDLDAIKDLAGKVKKLEATIQSTKLQLQDVQQKNAVLQETKRPQGPKRYVPGPSRISSKLKLAMKREKEKKIERLKKENDALLEKIKETEEETVNLRKHFTQTLYKVRQSAELKTKFLEKKLQALSENKSTTNYQSSVYQK</sequence>
<dbReference type="EMBL" id="BPLQ01004537">
    <property type="protein sequence ID" value="GIY08674.1"/>
    <property type="molecule type" value="Genomic_DNA"/>
</dbReference>
<keyword evidence="1" id="KW-0175">Coiled coil</keyword>
<organism evidence="2 3">
    <name type="scientific">Caerostris darwini</name>
    <dbReference type="NCBI Taxonomy" id="1538125"/>
    <lineage>
        <taxon>Eukaryota</taxon>
        <taxon>Metazoa</taxon>
        <taxon>Ecdysozoa</taxon>
        <taxon>Arthropoda</taxon>
        <taxon>Chelicerata</taxon>
        <taxon>Arachnida</taxon>
        <taxon>Araneae</taxon>
        <taxon>Araneomorphae</taxon>
        <taxon>Entelegynae</taxon>
        <taxon>Araneoidea</taxon>
        <taxon>Araneidae</taxon>
        <taxon>Caerostris</taxon>
    </lineage>
</organism>
<evidence type="ECO:0000313" key="3">
    <source>
        <dbReference type="Proteomes" id="UP001054837"/>
    </source>
</evidence>
<dbReference type="AlphaFoldDB" id="A0AAV4QH56"/>
<feature type="coiled-coil region" evidence="1">
    <location>
        <begin position="304"/>
        <end position="367"/>
    </location>
</feature>
<gene>
    <name evidence="2" type="primary">AVEN_50105_1</name>
    <name evidence="2" type="ORF">CDAR_405351</name>
</gene>